<dbReference type="AlphaFoldDB" id="A0A7V8VGK0"/>
<accession>A0A7V8VGK0</accession>
<dbReference type="RefSeq" id="WP_194539524.1">
    <property type="nucleotide sequence ID" value="NZ_JACEFB010000017.1"/>
</dbReference>
<proteinExistence type="predicted"/>
<comment type="caution">
    <text evidence="1">The sequence shown here is derived from an EMBL/GenBank/DDBJ whole genome shotgun (WGS) entry which is preliminary data.</text>
</comment>
<sequence length="132" mass="15188">MVWDCDLRQVAEYIRRAETEELLDRVTVYRAGMEPAAVDLMEHELDRRGISREAIAEHAAARRRHAILLPDGCAVSCHFCWRPAVSRAWGWYKLWGWIPIFPRLFARCEVHGGRPDAPAEAEQDTDSFPPSE</sequence>
<evidence type="ECO:0000313" key="1">
    <source>
        <dbReference type="EMBL" id="MBA2227660.1"/>
    </source>
</evidence>
<protein>
    <submittedName>
        <fullName evidence="1">Uncharacterized protein</fullName>
    </submittedName>
</protein>
<gene>
    <name evidence="1" type="ORF">H0921_15995</name>
</gene>
<keyword evidence="2" id="KW-1185">Reference proteome</keyword>
<dbReference type="Proteomes" id="UP000542342">
    <property type="component" value="Unassembled WGS sequence"/>
</dbReference>
<name>A0A7V8VGK0_9BACT</name>
<reference evidence="1 2" key="1">
    <citation type="submission" date="2020-07" db="EMBL/GenBank/DDBJ databases">
        <title>Thermogemmata thermophila gen. nov., sp. nov., a novel moderate thermophilic planctomycete from a Kamchatka hot spring.</title>
        <authorList>
            <person name="Elcheninov A.G."/>
            <person name="Podosokorskaya O.A."/>
            <person name="Kovaleva O.L."/>
            <person name="Novikov A."/>
            <person name="Bonch-Osmolovskaya E.A."/>
            <person name="Toshchakov S.V."/>
            <person name="Kublanov I.V."/>
        </authorList>
    </citation>
    <scope>NUCLEOTIDE SEQUENCE [LARGE SCALE GENOMIC DNA]</scope>
    <source>
        <strain evidence="1 2">2918</strain>
    </source>
</reference>
<organism evidence="1 2">
    <name type="scientific">Thermogemmata fonticola</name>
    <dbReference type="NCBI Taxonomy" id="2755323"/>
    <lineage>
        <taxon>Bacteria</taxon>
        <taxon>Pseudomonadati</taxon>
        <taxon>Planctomycetota</taxon>
        <taxon>Planctomycetia</taxon>
        <taxon>Gemmatales</taxon>
        <taxon>Gemmataceae</taxon>
        <taxon>Thermogemmata</taxon>
    </lineage>
</organism>
<dbReference type="EMBL" id="JACEFB010000017">
    <property type="protein sequence ID" value="MBA2227660.1"/>
    <property type="molecule type" value="Genomic_DNA"/>
</dbReference>
<evidence type="ECO:0000313" key="2">
    <source>
        <dbReference type="Proteomes" id="UP000542342"/>
    </source>
</evidence>